<feature type="region of interest" description="Disordered" evidence="2">
    <location>
        <begin position="77"/>
        <end position="99"/>
    </location>
</feature>
<evidence type="ECO:0000256" key="2">
    <source>
        <dbReference type="SAM" id="MobiDB-lite"/>
    </source>
</evidence>
<feature type="domain" description="Threonine/serine exporter-like N-terminal" evidence="4">
    <location>
        <begin position="176"/>
        <end position="421"/>
    </location>
</feature>
<feature type="transmembrane region" description="Helical" evidence="3">
    <location>
        <begin position="308"/>
        <end position="324"/>
    </location>
</feature>
<dbReference type="OrthoDB" id="413008at2759"/>
<feature type="transmembrane region" description="Helical" evidence="3">
    <location>
        <begin position="489"/>
        <end position="509"/>
    </location>
</feature>
<reference evidence="5" key="1">
    <citation type="journal article" date="2020" name="Stud. Mycol.">
        <title>101 Dothideomycetes genomes: a test case for predicting lifestyles and emergence of pathogens.</title>
        <authorList>
            <person name="Haridas S."/>
            <person name="Albert R."/>
            <person name="Binder M."/>
            <person name="Bloem J."/>
            <person name="Labutti K."/>
            <person name="Salamov A."/>
            <person name="Andreopoulos B."/>
            <person name="Baker S."/>
            <person name="Barry K."/>
            <person name="Bills G."/>
            <person name="Bluhm B."/>
            <person name="Cannon C."/>
            <person name="Castanera R."/>
            <person name="Culley D."/>
            <person name="Daum C."/>
            <person name="Ezra D."/>
            <person name="Gonzalez J."/>
            <person name="Henrissat B."/>
            <person name="Kuo A."/>
            <person name="Liang C."/>
            <person name="Lipzen A."/>
            <person name="Lutzoni F."/>
            <person name="Magnuson J."/>
            <person name="Mondo S."/>
            <person name="Nolan M."/>
            <person name="Ohm R."/>
            <person name="Pangilinan J."/>
            <person name="Park H.-J."/>
            <person name="Ramirez L."/>
            <person name="Alfaro M."/>
            <person name="Sun H."/>
            <person name="Tritt A."/>
            <person name="Yoshinaga Y."/>
            <person name="Zwiers L.-H."/>
            <person name="Turgeon B."/>
            <person name="Goodwin S."/>
            <person name="Spatafora J."/>
            <person name="Crous P."/>
            <person name="Grigoriev I."/>
        </authorList>
    </citation>
    <scope>NUCLEOTIDE SEQUENCE</scope>
    <source>
        <strain evidence="5">CBS 480.64</strain>
    </source>
</reference>
<dbReference type="InterPro" id="IPR010619">
    <property type="entry name" value="ThrE-like_N"/>
</dbReference>
<feature type="transmembrane region" description="Helical" evidence="3">
    <location>
        <begin position="466"/>
        <end position="483"/>
    </location>
</feature>
<keyword evidence="3" id="KW-0812">Transmembrane</keyword>
<feature type="transmembrane region" description="Helical" evidence="3">
    <location>
        <begin position="331"/>
        <end position="351"/>
    </location>
</feature>
<dbReference type="EMBL" id="MU006010">
    <property type="protein sequence ID" value="KAF2858430.1"/>
    <property type="molecule type" value="Genomic_DNA"/>
</dbReference>
<sequence>MARQRRTRTEAHRLIRQHLSTPDGAWSPTRIFGPSTPTEELHGFDDQYPSPAEYRGGVLGWILRLYHSRSRQNSIFSGSSGLTTPADSPPASGASTPTWFSSANKSWSSSSLAGLLGNAASFGEKSSPRFKHHGEKKGRQRSYSATALATMQRVLRVKNARQIEQNIAETISCQKFLVRLCRALMLFGAPTHRLEENMQTCARMLSIQAQFLYIPGSMIVAFDDLKTHTSDVRLVRVEQGLDLGKLRDVHEIYKQVIHKHISVDPAIARLEDVVNRESKHSRWFRIVVFGLAAMSVGPFAFGARIIDLPVAFVLGCILGFLQLVMSPQSKLYANVFEIAATVITSFLSRAFGSIRDVNGKYMFCFAALSQSSIALILPGYIVLCASLELQSRSMIAGSIRMVYAIIYSLFLGFGITIGSTLYGIMDTNATSATTCESPMKEPYFFAFVPLFTLCLIIINQAKWKQAPIMLIIAIAGYLANYYSSKKFTGNTQISNTIGALVIGLMANLYSRVGASMENRLINLWERISPLSYTLKRMEEGRPRVSNRRVGYGLAAAAMLPAIWVQVPSGIAVNGSLISSIASADQITGTAQNGTTVANNSTMMAAASPLNTIAFTVGYSVIQVAIGITVGLFLSAIAVYPLGKRQSGLFSL</sequence>
<protein>
    <submittedName>
        <fullName evidence="5">DUF1212-domain-containing protein</fullName>
    </submittedName>
</protein>
<feature type="transmembrane region" description="Helical" evidence="3">
    <location>
        <begin position="442"/>
        <end position="459"/>
    </location>
</feature>
<feature type="transmembrane region" description="Helical" evidence="3">
    <location>
        <begin position="612"/>
        <end position="641"/>
    </location>
</feature>
<comment type="similarity">
    <text evidence="1">Belongs to the ThrE exporter (TC 2.A.79) family.</text>
</comment>
<feature type="transmembrane region" description="Helical" evidence="3">
    <location>
        <begin position="549"/>
        <end position="566"/>
    </location>
</feature>
<dbReference type="GO" id="GO:0022857">
    <property type="term" value="F:transmembrane transporter activity"/>
    <property type="evidence" value="ECO:0007669"/>
    <property type="project" value="InterPro"/>
</dbReference>
<accession>A0A6A7BT89</accession>
<evidence type="ECO:0000313" key="6">
    <source>
        <dbReference type="Proteomes" id="UP000799421"/>
    </source>
</evidence>
<dbReference type="Pfam" id="PF06738">
    <property type="entry name" value="ThrE"/>
    <property type="match status" value="1"/>
</dbReference>
<evidence type="ECO:0000259" key="4">
    <source>
        <dbReference type="Pfam" id="PF06738"/>
    </source>
</evidence>
<feature type="transmembrane region" description="Helical" evidence="3">
    <location>
        <begin position="401"/>
        <end position="422"/>
    </location>
</feature>
<dbReference type="PANTHER" id="PTHR31082:SF4">
    <property type="entry name" value="PHEROMONE-REGULATED MEMBRANE PROTEIN 10"/>
    <property type="match status" value="1"/>
</dbReference>
<gene>
    <name evidence="5" type="ORF">K470DRAFT_221339</name>
</gene>
<feature type="transmembrane region" description="Helical" evidence="3">
    <location>
        <begin position="283"/>
        <end position="302"/>
    </location>
</feature>
<evidence type="ECO:0000313" key="5">
    <source>
        <dbReference type="EMBL" id="KAF2858430.1"/>
    </source>
</evidence>
<dbReference type="InterPro" id="IPR051361">
    <property type="entry name" value="ThrE/Ser_Exporter"/>
</dbReference>
<dbReference type="AlphaFoldDB" id="A0A6A7BT89"/>
<feature type="region of interest" description="Disordered" evidence="2">
    <location>
        <begin position="124"/>
        <end position="143"/>
    </location>
</feature>
<proteinExistence type="inferred from homology"/>
<evidence type="ECO:0000256" key="3">
    <source>
        <dbReference type="SAM" id="Phobius"/>
    </source>
</evidence>
<keyword evidence="6" id="KW-1185">Reference proteome</keyword>
<name>A0A6A7BT89_9PEZI</name>
<organism evidence="5 6">
    <name type="scientific">Piedraia hortae CBS 480.64</name>
    <dbReference type="NCBI Taxonomy" id="1314780"/>
    <lineage>
        <taxon>Eukaryota</taxon>
        <taxon>Fungi</taxon>
        <taxon>Dikarya</taxon>
        <taxon>Ascomycota</taxon>
        <taxon>Pezizomycotina</taxon>
        <taxon>Dothideomycetes</taxon>
        <taxon>Dothideomycetidae</taxon>
        <taxon>Capnodiales</taxon>
        <taxon>Piedraiaceae</taxon>
        <taxon>Piedraia</taxon>
    </lineage>
</organism>
<feature type="transmembrane region" description="Helical" evidence="3">
    <location>
        <begin position="371"/>
        <end position="389"/>
    </location>
</feature>
<keyword evidence="3" id="KW-1133">Transmembrane helix</keyword>
<feature type="compositionally biased region" description="Polar residues" evidence="2">
    <location>
        <begin position="77"/>
        <end position="86"/>
    </location>
</feature>
<dbReference type="Proteomes" id="UP000799421">
    <property type="component" value="Unassembled WGS sequence"/>
</dbReference>
<keyword evidence="3" id="KW-0472">Membrane</keyword>
<dbReference type="PANTHER" id="PTHR31082">
    <property type="entry name" value="PHEROMONE-REGULATED MEMBRANE PROTEIN 10"/>
    <property type="match status" value="1"/>
</dbReference>
<feature type="compositionally biased region" description="Basic residues" evidence="2">
    <location>
        <begin position="128"/>
        <end position="140"/>
    </location>
</feature>
<evidence type="ECO:0000256" key="1">
    <source>
        <dbReference type="ARBA" id="ARBA00034125"/>
    </source>
</evidence>